<dbReference type="Pfam" id="PF05032">
    <property type="entry name" value="Spo12"/>
    <property type="match status" value="1"/>
</dbReference>
<proteinExistence type="predicted"/>
<name>A0A7H8R3F8_TALRU</name>
<dbReference type="InterPro" id="IPR007727">
    <property type="entry name" value="Spo12"/>
</dbReference>
<dbReference type="EMBL" id="CP055901">
    <property type="protein sequence ID" value="QKX60920.1"/>
    <property type="molecule type" value="Genomic_DNA"/>
</dbReference>
<reference evidence="3" key="1">
    <citation type="submission" date="2020-06" db="EMBL/GenBank/DDBJ databases">
        <title>A chromosome-scale genome assembly of Talaromyces rugulosus W13939.</title>
        <authorList>
            <person name="Wang B."/>
            <person name="Guo L."/>
            <person name="Ye K."/>
            <person name="Wang L."/>
        </authorList>
    </citation>
    <scope>NUCLEOTIDE SEQUENCE [LARGE SCALE GENOMIC DNA]</scope>
    <source>
        <strain evidence="3">W13939</strain>
    </source>
</reference>
<evidence type="ECO:0000313" key="3">
    <source>
        <dbReference type="Proteomes" id="UP000509510"/>
    </source>
</evidence>
<evidence type="ECO:0000313" key="2">
    <source>
        <dbReference type="EMBL" id="QKX60920.1"/>
    </source>
</evidence>
<dbReference type="OrthoDB" id="5578329at2759"/>
<dbReference type="RefSeq" id="XP_035347095.1">
    <property type="nucleotide sequence ID" value="XM_035491202.1"/>
</dbReference>
<protein>
    <recommendedName>
        <fullName evidence="4">Spo12 family protein</fullName>
    </recommendedName>
</protein>
<dbReference type="Proteomes" id="UP000509510">
    <property type="component" value="Chromosome IV"/>
</dbReference>
<evidence type="ECO:0000256" key="1">
    <source>
        <dbReference type="SAM" id="MobiDB-lite"/>
    </source>
</evidence>
<dbReference type="GeneID" id="55995555"/>
<accession>A0A7H8R3F8</accession>
<feature type="compositionally biased region" description="Polar residues" evidence="1">
    <location>
        <begin position="101"/>
        <end position="115"/>
    </location>
</feature>
<sequence length="115" mass="12421">MNSAPVQPLGDRSTNAKLHAASENYNDGLKQGAAVQSMEYHRNALQEKLKDSDQSQTSYVSPSDDIMSPCTKKLSDLKGKRFKNAGKPTSLFAKLGKKNFEQSSSAVASSPENAN</sequence>
<organism evidence="2 3">
    <name type="scientific">Talaromyces rugulosus</name>
    <name type="common">Penicillium rugulosum</name>
    <dbReference type="NCBI Taxonomy" id="121627"/>
    <lineage>
        <taxon>Eukaryota</taxon>
        <taxon>Fungi</taxon>
        <taxon>Dikarya</taxon>
        <taxon>Ascomycota</taxon>
        <taxon>Pezizomycotina</taxon>
        <taxon>Eurotiomycetes</taxon>
        <taxon>Eurotiomycetidae</taxon>
        <taxon>Eurotiales</taxon>
        <taxon>Trichocomaceae</taxon>
        <taxon>Talaromyces</taxon>
        <taxon>Talaromyces sect. Islandici</taxon>
    </lineage>
</organism>
<keyword evidence="3" id="KW-1185">Reference proteome</keyword>
<gene>
    <name evidence="2" type="ORF">TRUGW13939_08066</name>
</gene>
<feature type="region of interest" description="Disordered" evidence="1">
    <location>
        <begin position="47"/>
        <end position="66"/>
    </location>
</feature>
<evidence type="ECO:0008006" key="4">
    <source>
        <dbReference type="Google" id="ProtNLM"/>
    </source>
</evidence>
<dbReference type="AlphaFoldDB" id="A0A7H8R3F8"/>
<dbReference type="KEGG" id="trg:TRUGW13939_08066"/>
<feature type="region of interest" description="Disordered" evidence="1">
    <location>
        <begin position="96"/>
        <end position="115"/>
    </location>
</feature>